<accession>A0A0A2Y928</accession>
<organism evidence="1 2">
    <name type="scientific">Gallibacterium anatis</name>
    <dbReference type="NCBI Taxonomy" id="750"/>
    <lineage>
        <taxon>Bacteria</taxon>
        <taxon>Pseudomonadati</taxon>
        <taxon>Pseudomonadota</taxon>
        <taxon>Gammaproteobacteria</taxon>
        <taxon>Pasteurellales</taxon>
        <taxon>Pasteurellaceae</taxon>
        <taxon>Gallibacterium</taxon>
    </lineage>
</organism>
<evidence type="ECO:0000313" key="1">
    <source>
        <dbReference type="EMBL" id="KGQ33929.1"/>
    </source>
</evidence>
<dbReference type="SUPFAM" id="SSF52058">
    <property type="entry name" value="L domain-like"/>
    <property type="match status" value="1"/>
</dbReference>
<evidence type="ECO:0008006" key="3">
    <source>
        <dbReference type="Google" id="ProtNLM"/>
    </source>
</evidence>
<dbReference type="InterPro" id="IPR032675">
    <property type="entry name" value="LRR_dom_sf"/>
</dbReference>
<dbReference type="RefSeq" id="WP_039083440.1">
    <property type="nucleotide sequence ID" value="NZ_JPXS01000011.1"/>
</dbReference>
<sequence length="379" mass="41918">MSLKQNLERIKLAKDELRQALISKNIDMTGVTFEQYPSKIQALNTGNITNVIIDPDSDIPINEQMLALNAEYEKLPVNTKTFVVRLVPTKPETISSVFDVVLPQSKKKVVINFVADSDEVSFQSNSLDVTFDAQRPLRPSNVIFTSTVNGEVKGLLNGCVCDKLTIYLNNENTNCDAILKNTSVSSFEGWGCNIDVLSVFTSSAVSAFENTNARTIKNVYFDFTQDFDATKMFFNCKALDYFSNCRISDVNNASYMFAGCTSLKDIRLDSNINFGSQCKNFSHTFDGCTSLIRVRVDASSATSFDNMFNRCSKLKVVELKGARVSFSVANTSMSSDDLNKMFSTLATVTDYPTITITNTPGAEACDKSIAINKGWCIIN</sequence>
<dbReference type="AlphaFoldDB" id="A0A0A2Y928"/>
<reference evidence="1 2" key="1">
    <citation type="submission" date="2014-08" db="EMBL/GenBank/DDBJ databases">
        <title>Chaperone-usher fimbriae in a diverse selection of Gallibacterium genomes.</title>
        <authorList>
            <person name="Kudirkiene E."/>
            <person name="Bager R.J."/>
            <person name="Johnson T.J."/>
            <person name="Bojesen A.M."/>
        </authorList>
    </citation>
    <scope>NUCLEOTIDE SEQUENCE [LARGE SCALE GENOMIC DNA]</scope>
    <source>
        <strain evidence="1 2">20558/3kl.</strain>
    </source>
</reference>
<dbReference type="Proteomes" id="UP000030526">
    <property type="component" value="Unassembled WGS sequence"/>
</dbReference>
<name>A0A0A2Y928_9PAST</name>
<evidence type="ECO:0000313" key="2">
    <source>
        <dbReference type="Proteomes" id="UP000030526"/>
    </source>
</evidence>
<proteinExistence type="predicted"/>
<comment type="caution">
    <text evidence="1">The sequence shown here is derived from an EMBL/GenBank/DDBJ whole genome shotgun (WGS) entry which is preliminary data.</text>
</comment>
<gene>
    <name evidence="1" type="ORF">JP32_01820</name>
</gene>
<dbReference type="EMBL" id="JPXS01000011">
    <property type="protein sequence ID" value="KGQ33929.1"/>
    <property type="molecule type" value="Genomic_DNA"/>
</dbReference>
<protein>
    <recommendedName>
        <fullName evidence="3">Type III effector pipB2</fullName>
    </recommendedName>
</protein>
<dbReference type="Gene3D" id="3.80.10.10">
    <property type="entry name" value="Ribonuclease Inhibitor"/>
    <property type="match status" value="1"/>
</dbReference>